<gene>
    <name evidence="1" type="ORF">JR347_16885</name>
</gene>
<evidence type="ECO:0000313" key="2">
    <source>
        <dbReference type="Proteomes" id="UP000662783"/>
    </source>
</evidence>
<dbReference type="KEGG" id="fuv:JR347_16885"/>
<accession>A0A974WF08</accession>
<sequence>MKKIMIITLLISCFADMTAQEIVSRVNLEVKQNQMAAEIPKILIDAFSRGDIDAYYPKKTNVPVSYSQFLYHFGMTERAFRALMQTSPGWECENAKPVPVDGHVLKCMQYEFEIVEQMQRNNVTYEQERKLKYIRLVFSSNCTLDGVDVEGPVFKIADIADLTDQRYGVTNVQNPAVKYSILELLRLKLYSAN</sequence>
<dbReference type="RefSeq" id="WP_205721755.1">
    <property type="nucleotide sequence ID" value="NZ_CP070608.1"/>
</dbReference>
<evidence type="ECO:0000313" key="1">
    <source>
        <dbReference type="EMBL" id="QSE97244.1"/>
    </source>
</evidence>
<protein>
    <submittedName>
        <fullName evidence="1">Uncharacterized protein</fullName>
    </submittedName>
</protein>
<name>A0A974WF08_9BACT</name>
<keyword evidence="2" id="KW-1185">Reference proteome</keyword>
<proteinExistence type="predicted"/>
<dbReference type="Proteomes" id="UP000662783">
    <property type="component" value="Chromosome"/>
</dbReference>
<dbReference type="Pfam" id="PF19841">
    <property type="entry name" value="GldN"/>
    <property type="match status" value="1"/>
</dbReference>
<dbReference type="AlphaFoldDB" id="A0A974WF08"/>
<reference evidence="1" key="1">
    <citation type="submission" date="2021-02" db="EMBL/GenBank/DDBJ databases">
        <title>Fulvivirga sp. S481 isolated from sea water.</title>
        <authorList>
            <person name="Bae S.S."/>
            <person name="Baek K."/>
        </authorList>
    </citation>
    <scope>NUCLEOTIDE SEQUENCE</scope>
    <source>
        <strain evidence="1">S481</strain>
    </source>
</reference>
<organism evidence="1 2">
    <name type="scientific">Fulvivirga lutea</name>
    <dbReference type="NCBI Taxonomy" id="2810512"/>
    <lineage>
        <taxon>Bacteria</taxon>
        <taxon>Pseudomonadati</taxon>
        <taxon>Bacteroidota</taxon>
        <taxon>Cytophagia</taxon>
        <taxon>Cytophagales</taxon>
        <taxon>Fulvivirgaceae</taxon>
        <taxon>Fulvivirga</taxon>
    </lineage>
</organism>
<dbReference type="EMBL" id="CP070608">
    <property type="protein sequence ID" value="QSE97244.1"/>
    <property type="molecule type" value="Genomic_DNA"/>
</dbReference>
<dbReference type="InterPro" id="IPR019847">
    <property type="entry name" value="Gliding_motility_assoc_GldN"/>
</dbReference>